<dbReference type="Pfam" id="PF06306">
    <property type="entry name" value="CgtA"/>
    <property type="match status" value="1"/>
</dbReference>
<feature type="coiled-coil region" evidence="1">
    <location>
        <begin position="16"/>
        <end position="43"/>
    </location>
</feature>
<sequence length="455" mass="52581">MSEKEFNAEVANLNCKVEMQAITQELENRLEAANQGYQKYNLDDQGNFICSQITSPDISSAFDLEDEMETISSSGDAQLNEFVTWLDKSVTQEVEEQAVYALVRFSNEIVTLKQSLNSLLPTINRGILITHPTADGLQDDGSLQVAAEFVQQNPGFKLVIYPYPVFYENHPIYNQPEKIKRENYLDAYTNYALEALKELAVKNGDHDPWVFRADADQIYDADLLAQQLEQILKVPSNHFKVNYFVKLDLHYEPESNELYYLRTKLKSSNFLVKAKYIRVGMVIENKEQATLAKEVYFFEDQEHDKFTFKQSLKGLGNLFKFRFMKQDTKNTFKAGLNHHYHGSMSDAQRYALHTMREIPANYTGFLHAVHFKYLKYVHNGNCAKLPCGLSYTDFLNSASFAELSRKAPELKQSLLFNSPELLLSYCRHMDFRKAHEFKALRDFYAQLRLNAKAQE</sequence>
<dbReference type="OrthoDB" id="5668805at2"/>
<keyword evidence="1" id="KW-0175">Coiled coil</keyword>
<comment type="caution">
    <text evidence="2">The sequence shown here is derived from an EMBL/GenBank/DDBJ whole genome shotgun (WGS) entry which is preliminary data.</text>
</comment>
<dbReference type="InterPro" id="IPR010446">
    <property type="entry name" value="GalNAc_Trfase_b"/>
</dbReference>
<gene>
    <name evidence="2" type="ORF">CKF59_03570</name>
</gene>
<reference evidence="2 3" key="1">
    <citation type="submission" date="2017-08" db="EMBL/GenBank/DDBJ databases">
        <title>Reclassification of Bisgaard taxon 37 and 44.</title>
        <authorList>
            <person name="Christensen H."/>
        </authorList>
    </citation>
    <scope>NUCLEOTIDE SEQUENCE [LARGE SCALE GENOMIC DNA]</scope>
    <source>
        <strain evidence="2 3">EEAB3T1</strain>
    </source>
</reference>
<proteinExistence type="predicted"/>
<evidence type="ECO:0000313" key="3">
    <source>
        <dbReference type="Proteomes" id="UP000265964"/>
    </source>
</evidence>
<dbReference type="Proteomes" id="UP000265964">
    <property type="component" value="Unassembled WGS sequence"/>
</dbReference>
<organism evidence="2 3">
    <name type="scientific">Psittacicella gerlachiana</name>
    <dbReference type="NCBI Taxonomy" id="2028574"/>
    <lineage>
        <taxon>Bacteria</taxon>
        <taxon>Pseudomonadati</taxon>
        <taxon>Pseudomonadota</taxon>
        <taxon>Gammaproteobacteria</taxon>
        <taxon>Pasteurellales</taxon>
        <taxon>Psittacicellaceae</taxon>
        <taxon>Psittacicella</taxon>
    </lineage>
</organism>
<protein>
    <submittedName>
        <fullName evidence="2">Uncharacterized protein</fullName>
    </submittedName>
</protein>
<evidence type="ECO:0000313" key="2">
    <source>
        <dbReference type="EMBL" id="RIY35486.1"/>
    </source>
</evidence>
<dbReference type="AlphaFoldDB" id="A0A3A1YDK6"/>
<name>A0A3A1YDK6_9GAMM</name>
<dbReference type="EMBL" id="NRJF01000086">
    <property type="protein sequence ID" value="RIY35486.1"/>
    <property type="molecule type" value="Genomic_DNA"/>
</dbReference>
<accession>A0A3A1YDK6</accession>
<evidence type="ECO:0000256" key="1">
    <source>
        <dbReference type="SAM" id="Coils"/>
    </source>
</evidence>
<keyword evidence="3" id="KW-1185">Reference proteome</keyword>
<dbReference type="RefSeq" id="WP_119534611.1">
    <property type="nucleotide sequence ID" value="NZ_NRJF01000086.1"/>
</dbReference>